<dbReference type="InterPro" id="IPR000172">
    <property type="entry name" value="GMC_OxRdtase_N"/>
</dbReference>
<dbReference type="GO" id="GO:0016614">
    <property type="term" value="F:oxidoreductase activity, acting on CH-OH group of donors"/>
    <property type="evidence" value="ECO:0007669"/>
    <property type="project" value="InterPro"/>
</dbReference>
<dbReference type="AlphaFoldDB" id="A0A8K0DRQ0"/>
<sequence>MDPHSANEANWRLFRRMVEDGFKQPDMRNVIGVLLTLGLCFDAPQFMPTNLLHVPDGSLREIIAEAFLVDEFLKGDFDGNDSMVLFQNVRPTTFSELHQNGINLKQTYANFISTVCYRLVHEETILSVTFINGPVHRRNLHSVFSRLNWVKRSKLDEKLKRWVEESVALPLLTSFNFQNAMSDYDLKSAMKKGLLQMKCRLEKFNSLGTHSWNITYSIQFKSNLRSSPFPQILCAYLLTLKYVDTFNRRRWKPSKLVPVSVIGCKVLPCIPCNRFVKEATSAPAVTYYDYIIIGGGTSGCPLAATLSQNATVLLLERGGSPYGNPNITNIANFASTLSDTSPGSPSQQFISQDGVYNVRARVLGGGSALNAGFYSRAAEAYVKRAGWDKSATDKAYKWVESKVGFEPPMLEWQSAVRDGLLEVGVLPYNGFTYDHMYGTKIGGTIFDNQGHRHTSADLLQYADPNRIIVYLHATAQKILFRNKPGKLRPETYGVEYKDANGVTHKAYLAREYKNEIILAAGAIGSPQLLMLSGVGPAVHLRAHEIKVVVDQPMVGQGMADNPMNVLFVPSPLPVEVSLIQVVGITRFGSYIEAASGLSFAYSWAERLSKDYELFLNKTGQSMTMEAMAKAADTMNAIVNTTIRGGVILEKIMGPISTGHLQLRSTNPDDNPEVTFNYFKEPEDLNRCVEGMRTIIDVINSKAFSKFRFSDTTVQALIDLMLSVPVNLRPKHPSAAVSLEQFCIDTVMTIWHYHGGCQVGRVVDNEYRVVGVDGLRIIDGSTLYDSPGTNPQATVMMLGRYMGRRILYQRYSKQK</sequence>
<evidence type="ECO:0000256" key="3">
    <source>
        <dbReference type="ARBA" id="ARBA00022729"/>
    </source>
</evidence>
<organism evidence="6 7">
    <name type="scientific">Rhamnella rubrinervis</name>
    <dbReference type="NCBI Taxonomy" id="2594499"/>
    <lineage>
        <taxon>Eukaryota</taxon>
        <taxon>Viridiplantae</taxon>
        <taxon>Streptophyta</taxon>
        <taxon>Embryophyta</taxon>
        <taxon>Tracheophyta</taxon>
        <taxon>Spermatophyta</taxon>
        <taxon>Magnoliopsida</taxon>
        <taxon>eudicotyledons</taxon>
        <taxon>Gunneridae</taxon>
        <taxon>Pentapetalae</taxon>
        <taxon>rosids</taxon>
        <taxon>fabids</taxon>
        <taxon>Rosales</taxon>
        <taxon>Rhamnaceae</taxon>
        <taxon>rhamnoid group</taxon>
        <taxon>Rhamneae</taxon>
        <taxon>Rhamnella</taxon>
    </lineage>
</organism>
<proteinExistence type="predicted"/>
<dbReference type="InterPro" id="IPR007867">
    <property type="entry name" value="GMC_OxRtase_C"/>
</dbReference>
<protein>
    <recommendedName>
        <fullName evidence="5">Glucose-methanol-choline oxidoreductase N-terminal domain-containing protein</fullName>
    </recommendedName>
</protein>
<dbReference type="Gene3D" id="3.30.410.40">
    <property type="match status" value="1"/>
</dbReference>
<keyword evidence="3" id="KW-0732">Signal</keyword>
<dbReference type="SUPFAM" id="SSF54373">
    <property type="entry name" value="FAD-linked reductases, C-terminal domain"/>
    <property type="match status" value="1"/>
</dbReference>
<keyword evidence="7" id="KW-1185">Reference proteome</keyword>
<evidence type="ECO:0000259" key="5">
    <source>
        <dbReference type="PROSITE" id="PS00624"/>
    </source>
</evidence>
<keyword evidence="2" id="KW-0285">Flavoprotein</keyword>
<evidence type="ECO:0000313" key="7">
    <source>
        <dbReference type="Proteomes" id="UP000796880"/>
    </source>
</evidence>
<reference evidence="6" key="1">
    <citation type="submission" date="2020-03" db="EMBL/GenBank/DDBJ databases">
        <title>A high-quality chromosome-level genome assembly of a woody plant with both climbing and erect habits, Rhamnella rubrinervis.</title>
        <authorList>
            <person name="Lu Z."/>
            <person name="Yang Y."/>
            <person name="Zhu X."/>
            <person name="Sun Y."/>
        </authorList>
    </citation>
    <scope>NUCLEOTIDE SEQUENCE</scope>
    <source>
        <strain evidence="6">BYM</strain>
        <tissue evidence="6">Leaf</tissue>
    </source>
</reference>
<keyword evidence="4" id="KW-0274">FAD</keyword>
<feature type="domain" description="Glucose-methanol-choline oxidoreductase N-terminal" evidence="5">
    <location>
        <begin position="521"/>
        <end position="535"/>
    </location>
</feature>
<comment type="cofactor">
    <cofactor evidence="1">
        <name>FAD</name>
        <dbReference type="ChEBI" id="CHEBI:57692"/>
    </cofactor>
</comment>
<dbReference type="EMBL" id="VOIH02000011">
    <property type="protein sequence ID" value="KAF3433049.1"/>
    <property type="molecule type" value="Genomic_DNA"/>
</dbReference>
<evidence type="ECO:0000256" key="2">
    <source>
        <dbReference type="ARBA" id="ARBA00022630"/>
    </source>
</evidence>
<dbReference type="PROSITE" id="PS00624">
    <property type="entry name" value="GMC_OXRED_2"/>
    <property type="match status" value="1"/>
</dbReference>
<evidence type="ECO:0000256" key="1">
    <source>
        <dbReference type="ARBA" id="ARBA00001974"/>
    </source>
</evidence>
<dbReference type="SUPFAM" id="SSF51905">
    <property type="entry name" value="FAD/NAD(P)-binding domain"/>
    <property type="match status" value="1"/>
</dbReference>
<dbReference type="OrthoDB" id="269227at2759"/>
<gene>
    <name evidence="6" type="ORF">FNV43_RR24151</name>
</gene>
<dbReference type="PANTHER" id="PTHR45968">
    <property type="entry name" value="OSJNBA0019K04.7 PROTEIN"/>
    <property type="match status" value="1"/>
</dbReference>
<dbReference type="InterPro" id="IPR036188">
    <property type="entry name" value="FAD/NAD-bd_sf"/>
</dbReference>
<evidence type="ECO:0000256" key="4">
    <source>
        <dbReference type="ARBA" id="ARBA00022827"/>
    </source>
</evidence>
<dbReference type="GO" id="GO:0050660">
    <property type="term" value="F:flavin adenine dinucleotide binding"/>
    <property type="evidence" value="ECO:0007669"/>
    <property type="project" value="InterPro"/>
</dbReference>
<comment type="caution">
    <text evidence="6">The sequence shown here is derived from an EMBL/GenBank/DDBJ whole genome shotgun (WGS) entry which is preliminary data.</text>
</comment>
<dbReference type="Gene3D" id="3.50.50.60">
    <property type="entry name" value="FAD/NAD(P)-binding domain"/>
    <property type="match status" value="1"/>
</dbReference>
<dbReference type="PANTHER" id="PTHR45968:SF31">
    <property type="entry name" value="GLUCOSE-METHANOL-CHOLINE (GMC) OXIDOREDUCTASE FAMILY PROTEIN"/>
    <property type="match status" value="1"/>
</dbReference>
<dbReference type="Proteomes" id="UP000796880">
    <property type="component" value="Unassembled WGS sequence"/>
</dbReference>
<name>A0A8K0DRQ0_9ROSA</name>
<dbReference type="Pfam" id="PF00732">
    <property type="entry name" value="GMC_oxred_N"/>
    <property type="match status" value="1"/>
</dbReference>
<dbReference type="InterPro" id="IPR051871">
    <property type="entry name" value="GMC_Oxidoreductase-Related"/>
</dbReference>
<evidence type="ECO:0000313" key="6">
    <source>
        <dbReference type="EMBL" id="KAF3433049.1"/>
    </source>
</evidence>
<dbReference type="Pfam" id="PF05199">
    <property type="entry name" value="GMC_oxred_C"/>
    <property type="match status" value="1"/>
</dbReference>
<accession>A0A8K0DRQ0</accession>